<dbReference type="Gramene" id="Kaladp0024s0157.1.v1.1">
    <property type="protein sequence ID" value="Kaladp0024s0157.1.v1.1"/>
    <property type="gene ID" value="Kaladp0024s0157.v1.1"/>
</dbReference>
<dbReference type="PANTHER" id="PTHR24282">
    <property type="entry name" value="CYTOCHROME P450 FAMILY MEMBER"/>
    <property type="match status" value="1"/>
</dbReference>
<evidence type="ECO:0000256" key="1">
    <source>
        <dbReference type="ARBA" id="ARBA00004370"/>
    </source>
</evidence>
<feature type="binding site" description="axial binding residue" evidence="11">
    <location>
        <position position="464"/>
    </location>
    <ligand>
        <name>heme</name>
        <dbReference type="ChEBI" id="CHEBI:30413"/>
    </ligand>
    <ligandPart>
        <name>Fe</name>
        <dbReference type="ChEBI" id="CHEBI:18248"/>
    </ligandPart>
</feature>
<keyword evidence="7 12" id="KW-0560">Oxidoreductase</keyword>
<keyword evidence="10 13" id="KW-0472">Membrane</keyword>
<dbReference type="Proteomes" id="UP000594263">
    <property type="component" value="Unplaced"/>
</dbReference>
<dbReference type="AlphaFoldDB" id="A0A7N0ZS13"/>
<keyword evidence="5 11" id="KW-0479">Metal-binding</keyword>
<dbReference type="Pfam" id="PF00067">
    <property type="entry name" value="p450"/>
    <property type="match status" value="1"/>
</dbReference>
<dbReference type="InterPro" id="IPR036396">
    <property type="entry name" value="Cyt_P450_sf"/>
</dbReference>
<dbReference type="GO" id="GO:0016705">
    <property type="term" value="F:oxidoreductase activity, acting on paired donors, with incorporation or reduction of molecular oxygen"/>
    <property type="evidence" value="ECO:0007669"/>
    <property type="project" value="InterPro"/>
</dbReference>
<dbReference type="PROSITE" id="PS00018">
    <property type="entry name" value="EF_HAND_1"/>
    <property type="match status" value="1"/>
</dbReference>
<evidence type="ECO:0000256" key="5">
    <source>
        <dbReference type="ARBA" id="ARBA00022723"/>
    </source>
</evidence>
<dbReference type="OMA" id="IKQCARI"/>
<comment type="similarity">
    <text evidence="2 12">Belongs to the cytochrome P450 family.</text>
</comment>
<evidence type="ECO:0000256" key="7">
    <source>
        <dbReference type="ARBA" id="ARBA00023002"/>
    </source>
</evidence>
<dbReference type="GO" id="GO:0020037">
    <property type="term" value="F:heme binding"/>
    <property type="evidence" value="ECO:0007669"/>
    <property type="project" value="InterPro"/>
</dbReference>
<evidence type="ECO:0000256" key="8">
    <source>
        <dbReference type="ARBA" id="ARBA00023004"/>
    </source>
</evidence>
<keyword evidence="6 13" id="KW-1133">Transmembrane helix</keyword>
<dbReference type="InterPro" id="IPR001128">
    <property type="entry name" value="Cyt_P450"/>
</dbReference>
<keyword evidence="15" id="KW-1185">Reference proteome</keyword>
<dbReference type="PRINTS" id="PR00463">
    <property type="entry name" value="EP450I"/>
</dbReference>
<dbReference type="GO" id="GO:0016020">
    <property type="term" value="C:membrane"/>
    <property type="evidence" value="ECO:0007669"/>
    <property type="project" value="UniProtKB-SubCell"/>
</dbReference>
<dbReference type="InterPro" id="IPR017972">
    <property type="entry name" value="Cyt_P450_CS"/>
</dbReference>
<dbReference type="PROSITE" id="PS00086">
    <property type="entry name" value="CYTOCHROME_P450"/>
    <property type="match status" value="1"/>
</dbReference>
<dbReference type="GO" id="GO:0005506">
    <property type="term" value="F:iron ion binding"/>
    <property type="evidence" value="ECO:0007669"/>
    <property type="project" value="InterPro"/>
</dbReference>
<comment type="cofactor">
    <cofactor evidence="11">
        <name>heme</name>
        <dbReference type="ChEBI" id="CHEBI:30413"/>
    </cofactor>
</comment>
<evidence type="ECO:0000256" key="10">
    <source>
        <dbReference type="ARBA" id="ARBA00023136"/>
    </source>
</evidence>
<evidence type="ECO:0000256" key="2">
    <source>
        <dbReference type="ARBA" id="ARBA00010617"/>
    </source>
</evidence>
<protein>
    <recommendedName>
        <fullName evidence="16">Cytochrome P450</fullName>
    </recommendedName>
</protein>
<feature type="transmembrane region" description="Helical" evidence="13">
    <location>
        <begin position="6"/>
        <end position="29"/>
    </location>
</feature>
<name>A0A7N0ZS13_KALFE</name>
<evidence type="ECO:0000256" key="11">
    <source>
        <dbReference type="PIRSR" id="PIRSR602401-1"/>
    </source>
</evidence>
<keyword evidence="9 12" id="KW-0503">Monooxygenase</keyword>
<evidence type="ECO:0000313" key="15">
    <source>
        <dbReference type="Proteomes" id="UP000594263"/>
    </source>
</evidence>
<evidence type="ECO:0000256" key="9">
    <source>
        <dbReference type="ARBA" id="ARBA00023033"/>
    </source>
</evidence>
<evidence type="ECO:0000256" key="12">
    <source>
        <dbReference type="RuleBase" id="RU000461"/>
    </source>
</evidence>
<dbReference type="Gene3D" id="1.10.630.10">
    <property type="entry name" value="Cytochrome P450"/>
    <property type="match status" value="1"/>
</dbReference>
<proteinExistence type="inferred from homology"/>
<dbReference type="InterPro" id="IPR050665">
    <property type="entry name" value="Cytochrome_P450_Monooxygen"/>
</dbReference>
<reference evidence="14" key="1">
    <citation type="submission" date="2021-01" db="UniProtKB">
        <authorList>
            <consortium name="EnsemblPlants"/>
        </authorList>
    </citation>
    <scope>IDENTIFICATION</scope>
</reference>
<evidence type="ECO:0000256" key="3">
    <source>
        <dbReference type="ARBA" id="ARBA00022617"/>
    </source>
</evidence>
<evidence type="ECO:0008006" key="16">
    <source>
        <dbReference type="Google" id="ProtNLM"/>
    </source>
</evidence>
<organism evidence="14 15">
    <name type="scientific">Kalanchoe fedtschenkoi</name>
    <name type="common">Lavender scallops</name>
    <name type="synonym">South American air plant</name>
    <dbReference type="NCBI Taxonomy" id="63787"/>
    <lineage>
        <taxon>Eukaryota</taxon>
        <taxon>Viridiplantae</taxon>
        <taxon>Streptophyta</taxon>
        <taxon>Embryophyta</taxon>
        <taxon>Tracheophyta</taxon>
        <taxon>Spermatophyta</taxon>
        <taxon>Magnoliopsida</taxon>
        <taxon>eudicotyledons</taxon>
        <taxon>Gunneridae</taxon>
        <taxon>Pentapetalae</taxon>
        <taxon>Saxifragales</taxon>
        <taxon>Crassulaceae</taxon>
        <taxon>Kalanchoe</taxon>
    </lineage>
</organism>
<evidence type="ECO:0000256" key="13">
    <source>
        <dbReference type="SAM" id="Phobius"/>
    </source>
</evidence>
<evidence type="ECO:0000256" key="4">
    <source>
        <dbReference type="ARBA" id="ARBA00022692"/>
    </source>
</evidence>
<dbReference type="SUPFAM" id="SSF48264">
    <property type="entry name" value="Cytochrome P450"/>
    <property type="match status" value="1"/>
</dbReference>
<evidence type="ECO:0000256" key="6">
    <source>
        <dbReference type="ARBA" id="ARBA00022989"/>
    </source>
</evidence>
<dbReference type="EnsemblPlants" id="Kaladp0024s0157.1.v1.1">
    <property type="protein sequence ID" value="Kaladp0024s0157.1.v1.1"/>
    <property type="gene ID" value="Kaladp0024s0157.v1.1"/>
</dbReference>
<keyword evidence="8 11" id="KW-0408">Iron</keyword>
<dbReference type="PRINTS" id="PR00385">
    <property type="entry name" value="P450"/>
</dbReference>
<comment type="subcellular location">
    <subcellularLocation>
        <location evidence="1">Membrane</location>
    </subcellularLocation>
</comment>
<dbReference type="GO" id="GO:0004497">
    <property type="term" value="F:monooxygenase activity"/>
    <property type="evidence" value="ECO:0007669"/>
    <property type="project" value="UniProtKB-KW"/>
</dbReference>
<dbReference type="InterPro" id="IPR018247">
    <property type="entry name" value="EF_Hand_1_Ca_BS"/>
</dbReference>
<keyword evidence="4 13" id="KW-0812">Transmembrane</keyword>
<sequence length="516" mass="58329">MDGAEGLALLLSSSLCLCFILKFLGKLWWTPMRIQRRLRGQEIQGPSYKFLHGNTKEIYRLRKDATSKPMEISHNIFPRIQPHIHAWINTYGRNYLQWHGTQPQLVVTEMEMIREIVSNKNGLFPKPKTRDYTRKLLGDGLVTVVDEKKWIKLRTVANQAFHGESLKLMFPVMVASTKEMLRRWEGCKGKEIEVFDEFRLLTSEVISRTAFGSSYLDGQNIFDMLIKLAALAARASFKVKIPIISQLLNDGDETEAEKLEKGIRDLVIKVIRSREQMGVGGEAAQAGGYGEDFLGRLVKSHHDPDKSKRITLDDVVDECKTFYMAGHETTNNALAWAMLLLATHEDWQERARKEVIQTLGQDEPSSEGVTRLKTLTMIIKETLRLYPPVVALQRNTGREVKLGDLVVPANTNIYISTLALHHDPKIWGEDVLLFKPERFAEGVSKATNNNVTGFVPFGLGPRTCVGANYAITEVKIVLAMILQRYKVTLSASYVHSPHVVITIKPQHGVQLILQSV</sequence>
<keyword evidence="3 11" id="KW-0349">Heme</keyword>
<accession>A0A7N0ZS13</accession>
<dbReference type="PANTHER" id="PTHR24282:SF20">
    <property type="entry name" value="CYTOCHROME P450 CYP749A22-LIKE"/>
    <property type="match status" value="1"/>
</dbReference>
<evidence type="ECO:0000313" key="14">
    <source>
        <dbReference type="EnsemblPlants" id="Kaladp0024s0157.1.v1.1"/>
    </source>
</evidence>
<dbReference type="InterPro" id="IPR002401">
    <property type="entry name" value="Cyt_P450_E_grp-I"/>
</dbReference>